<dbReference type="Gene3D" id="2.40.50.140">
    <property type="entry name" value="Nucleic acid-binding proteins"/>
    <property type="match status" value="1"/>
</dbReference>
<dbReference type="Gene3D" id="3.30.470.30">
    <property type="entry name" value="DNA ligase/mRNA capping enzyme"/>
    <property type="match status" value="1"/>
</dbReference>
<name>A0AAE7WMP7_9CAUD</name>
<comment type="similarity">
    <text evidence="2">Belongs to the ATP-dependent DNA ligase family.</text>
</comment>
<dbReference type="InterPro" id="IPR012340">
    <property type="entry name" value="NA-bd_OB-fold"/>
</dbReference>
<dbReference type="GO" id="GO:0005524">
    <property type="term" value="F:ATP binding"/>
    <property type="evidence" value="ECO:0007669"/>
    <property type="project" value="InterPro"/>
</dbReference>
<evidence type="ECO:0000256" key="5">
    <source>
        <dbReference type="ARBA" id="ARBA00022705"/>
    </source>
</evidence>
<keyword evidence="6" id="KW-0227">DNA damage</keyword>
<protein>
    <recommendedName>
        <fullName evidence="3">DNA ligase</fullName>
    </recommendedName>
</protein>
<evidence type="ECO:0000313" key="9">
    <source>
        <dbReference type="EMBL" id="QYW02326.1"/>
    </source>
</evidence>
<dbReference type="PANTHER" id="PTHR47810:SF1">
    <property type="entry name" value="DNA LIGASE B"/>
    <property type="match status" value="1"/>
</dbReference>
<accession>A0AAE7WMP7</accession>
<proteinExistence type="inferred from homology"/>
<comment type="cofactor">
    <cofactor evidence="1">
        <name>a divalent metal cation</name>
        <dbReference type="ChEBI" id="CHEBI:60240"/>
    </cofactor>
</comment>
<gene>
    <name evidence="9" type="ORF">CPT_Paku_032</name>
</gene>
<sequence length="322" mass="35599">MQPIIKDTYKMARYLVHKAVEFSSLSAARKKAIGAASISDLADKYDLQYKYDGCNVIVKLLNMQHFEIISRTGEKVRSMDHVGRRLLNLFRSVLQKGGQLVVLGEAWAQGYPQPRVSGWFRRHENAPHLQMAVFDLLLLDSFEAGASAIPFSERYMQLSTYTRGFNESDTVFLCPLFHAGTYGDPMENADALCAHGDKRAFDGAVLRDPNAGWKAGSGSDGAIIKVKPRVTFDLRIVGVEEGEGKYAGTTGKLVLAFKDGTVVKAAGGTDAERAQWWADRDVRHINGIIGKIGEVACLERLPSGELREPVFKGVRFDKVDID</sequence>
<dbReference type="GO" id="GO:0006281">
    <property type="term" value="P:DNA repair"/>
    <property type="evidence" value="ECO:0007669"/>
    <property type="project" value="UniProtKB-KW"/>
</dbReference>
<evidence type="ECO:0000256" key="3">
    <source>
        <dbReference type="ARBA" id="ARBA00013308"/>
    </source>
</evidence>
<organism evidence="9 10">
    <name type="scientific">Burkholderia phage Paku</name>
    <dbReference type="NCBI Taxonomy" id="2859650"/>
    <lineage>
        <taxon>Viruses</taxon>
        <taxon>Duplodnaviria</taxon>
        <taxon>Heunggongvirae</taxon>
        <taxon>Uroviricota</taxon>
        <taxon>Caudoviricetes</taxon>
        <taxon>Autographivirales</taxon>
        <taxon>Autonotataviridae</taxon>
        <taxon>Pakuvirus</taxon>
        <taxon>Pakuvirus paku</taxon>
    </lineage>
</organism>
<dbReference type="Proteomes" id="UP000827220">
    <property type="component" value="Segment"/>
</dbReference>
<dbReference type="GO" id="GO:0003910">
    <property type="term" value="F:DNA ligase (ATP) activity"/>
    <property type="evidence" value="ECO:0007669"/>
    <property type="project" value="InterPro"/>
</dbReference>
<dbReference type="CDD" id="cd06846">
    <property type="entry name" value="Adenylation_DNA_ligase_like"/>
    <property type="match status" value="1"/>
</dbReference>
<dbReference type="GO" id="GO:0006310">
    <property type="term" value="P:DNA recombination"/>
    <property type="evidence" value="ECO:0007669"/>
    <property type="project" value="InterPro"/>
</dbReference>
<reference evidence="9" key="1">
    <citation type="submission" date="2021-06" db="EMBL/GenBank/DDBJ databases">
        <title>Complete genome sequence of Burkholderia cenocepacia phage Paku.</title>
        <authorList>
            <person name="Rezene S."/>
            <person name="Yao G."/>
            <person name="Burrowes B."/>
            <person name="Liu M."/>
            <person name="Gill J."/>
        </authorList>
    </citation>
    <scope>NUCLEOTIDE SEQUENCE</scope>
</reference>
<dbReference type="InterPro" id="IPR050326">
    <property type="entry name" value="NAD_dep_DNA_ligaseB"/>
</dbReference>
<dbReference type="CDD" id="cd08041">
    <property type="entry name" value="OBF_kDNA_ligase_like"/>
    <property type="match status" value="1"/>
</dbReference>
<evidence type="ECO:0000256" key="1">
    <source>
        <dbReference type="ARBA" id="ARBA00001968"/>
    </source>
</evidence>
<keyword evidence="7" id="KW-0234">DNA repair</keyword>
<evidence type="ECO:0000256" key="4">
    <source>
        <dbReference type="ARBA" id="ARBA00022598"/>
    </source>
</evidence>
<keyword evidence="4 9" id="KW-0436">Ligase</keyword>
<dbReference type="GO" id="GO:0006260">
    <property type="term" value="P:DNA replication"/>
    <property type="evidence" value="ECO:0007669"/>
    <property type="project" value="UniProtKB-KW"/>
</dbReference>
<evidence type="ECO:0000256" key="6">
    <source>
        <dbReference type="ARBA" id="ARBA00022763"/>
    </source>
</evidence>
<keyword evidence="10" id="KW-1185">Reference proteome</keyword>
<evidence type="ECO:0000259" key="8">
    <source>
        <dbReference type="Pfam" id="PF01068"/>
    </source>
</evidence>
<dbReference type="InterPro" id="IPR012310">
    <property type="entry name" value="DNA_ligase_ATP-dep_cent"/>
</dbReference>
<feature type="domain" description="ATP-dependent DNA ligase family profile" evidence="8">
    <location>
        <begin position="45"/>
        <end position="227"/>
    </location>
</feature>
<dbReference type="EMBL" id="MZ326863">
    <property type="protein sequence ID" value="QYW02326.1"/>
    <property type="molecule type" value="Genomic_DNA"/>
</dbReference>
<evidence type="ECO:0000313" key="10">
    <source>
        <dbReference type="Proteomes" id="UP000827220"/>
    </source>
</evidence>
<keyword evidence="5" id="KW-0235">DNA replication</keyword>
<evidence type="ECO:0000256" key="2">
    <source>
        <dbReference type="ARBA" id="ARBA00007572"/>
    </source>
</evidence>
<dbReference type="SUPFAM" id="SSF56091">
    <property type="entry name" value="DNA ligase/mRNA capping enzyme, catalytic domain"/>
    <property type="match status" value="1"/>
</dbReference>
<evidence type="ECO:0000256" key="7">
    <source>
        <dbReference type="ARBA" id="ARBA00023204"/>
    </source>
</evidence>
<dbReference type="SUPFAM" id="SSF50249">
    <property type="entry name" value="Nucleic acid-binding proteins"/>
    <property type="match status" value="1"/>
</dbReference>
<dbReference type="Pfam" id="PF01068">
    <property type="entry name" value="DNA_ligase_A_M"/>
    <property type="match status" value="1"/>
</dbReference>
<dbReference type="PANTHER" id="PTHR47810">
    <property type="entry name" value="DNA LIGASE"/>
    <property type="match status" value="1"/>
</dbReference>